<gene>
    <name evidence="1" type="ORF">CHS0354_026440</name>
</gene>
<comment type="caution">
    <text evidence="1">The sequence shown here is derived from an EMBL/GenBank/DDBJ whole genome shotgun (WGS) entry which is preliminary data.</text>
</comment>
<organism evidence="1 2">
    <name type="scientific">Potamilus streckersoni</name>
    <dbReference type="NCBI Taxonomy" id="2493646"/>
    <lineage>
        <taxon>Eukaryota</taxon>
        <taxon>Metazoa</taxon>
        <taxon>Spiralia</taxon>
        <taxon>Lophotrochozoa</taxon>
        <taxon>Mollusca</taxon>
        <taxon>Bivalvia</taxon>
        <taxon>Autobranchia</taxon>
        <taxon>Heteroconchia</taxon>
        <taxon>Palaeoheterodonta</taxon>
        <taxon>Unionida</taxon>
        <taxon>Unionoidea</taxon>
        <taxon>Unionidae</taxon>
        <taxon>Ambleminae</taxon>
        <taxon>Lampsilini</taxon>
        <taxon>Potamilus</taxon>
    </lineage>
</organism>
<reference evidence="1" key="2">
    <citation type="journal article" date="2021" name="Genome Biol. Evol.">
        <title>Developing a high-quality reference genome for a parasitic bivalve with doubly uniparental inheritance (Bivalvia: Unionida).</title>
        <authorList>
            <person name="Smith C.H."/>
        </authorList>
    </citation>
    <scope>NUCLEOTIDE SEQUENCE</scope>
    <source>
        <strain evidence="1">CHS0354</strain>
        <tissue evidence="1">Mantle</tissue>
    </source>
</reference>
<name>A0AAE0RQ03_9BIVA</name>
<accession>A0AAE0RQ03</accession>
<keyword evidence="2" id="KW-1185">Reference proteome</keyword>
<dbReference type="Proteomes" id="UP001195483">
    <property type="component" value="Unassembled WGS sequence"/>
</dbReference>
<dbReference type="EMBL" id="JAEAOA010001578">
    <property type="protein sequence ID" value="KAK3577489.1"/>
    <property type="molecule type" value="Genomic_DNA"/>
</dbReference>
<proteinExistence type="predicted"/>
<dbReference type="AlphaFoldDB" id="A0AAE0RQ03"/>
<evidence type="ECO:0000313" key="2">
    <source>
        <dbReference type="Proteomes" id="UP001195483"/>
    </source>
</evidence>
<evidence type="ECO:0000313" key="1">
    <source>
        <dbReference type="EMBL" id="KAK3577489.1"/>
    </source>
</evidence>
<reference evidence="1" key="3">
    <citation type="submission" date="2023-05" db="EMBL/GenBank/DDBJ databases">
        <authorList>
            <person name="Smith C.H."/>
        </authorList>
    </citation>
    <scope>NUCLEOTIDE SEQUENCE</scope>
    <source>
        <strain evidence="1">CHS0354</strain>
        <tissue evidence="1">Mantle</tissue>
    </source>
</reference>
<sequence length="131" mass="15404">MLIFQNCMVGLHCIMQLGLDIRKLLRNFFNENIDVNCKEKKYGFTPLHFVRDRWYAGIMDKFSQHNRMQVPDRRTELHIASTLSILLKFQADPRCQSENLHVLKIAGDTEMLLDEDCSLINEKNKVFSLPF</sequence>
<reference evidence="1" key="1">
    <citation type="journal article" date="2021" name="Genome Biol. Evol.">
        <title>A High-Quality Reference Genome for a Parasitic Bivalve with Doubly Uniparental Inheritance (Bivalvia: Unionida).</title>
        <authorList>
            <person name="Smith C.H."/>
        </authorList>
    </citation>
    <scope>NUCLEOTIDE SEQUENCE</scope>
    <source>
        <strain evidence="1">CHS0354</strain>
    </source>
</reference>
<protein>
    <submittedName>
        <fullName evidence="1">Uncharacterized protein</fullName>
    </submittedName>
</protein>